<dbReference type="Pfam" id="PF01909">
    <property type="entry name" value="NTP_transf_2"/>
    <property type="match status" value="1"/>
</dbReference>
<protein>
    <submittedName>
        <fullName evidence="2">Nucleotidyltransferase domain-containing protein</fullName>
    </submittedName>
</protein>
<dbReference type="InterPro" id="IPR024700">
    <property type="entry name" value="UCP020217"/>
</dbReference>
<dbReference type="AlphaFoldDB" id="A0A8J6TM41"/>
<comment type="caution">
    <text evidence="2">The sequence shown here is derived from an EMBL/GenBank/DDBJ whole genome shotgun (WGS) entry which is preliminary data.</text>
</comment>
<accession>A0A8J6TM41</accession>
<dbReference type="SUPFAM" id="SSF81301">
    <property type="entry name" value="Nucleotidyltransferase"/>
    <property type="match status" value="1"/>
</dbReference>
<evidence type="ECO:0000313" key="3">
    <source>
        <dbReference type="Proteomes" id="UP000605201"/>
    </source>
</evidence>
<dbReference type="Proteomes" id="UP000605201">
    <property type="component" value="Unassembled WGS sequence"/>
</dbReference>
<reference evidence="2 3" key="1">
    <citation type="submission" date="2020-08" db="EMBL/GenBank/DDBJ databases">
        <title>Bridging the membrane lipid divide: bacteria of the FCB group superphylum have the potential to synthesize archaeal ether lipids.</title>
        <authorList>
            <person name="Villanueva L."/>
            <person name="Von Meijenfeldt F.A.B."/>
            <person name="Westbye A.B."/>
            <person name="Yadav S."/>
            <person name="Hopmans E.C."/>
            <person name="Dutilh B.E."/>
            <person name="Sinninghe Damste J.S."/>
        </authorList>
    </citation>
    <scope>NUCLEOTIDE SEQUENCE [LARGE SCALE GENOMIC DNA]</scope>
    <source>
        <strain evidence="2">NIOZ-UU17</strain>
    </source>
</reference>
<dbReference type="GO" id="GO:0016779">
    <property type="term" value="F:nucleotidyltransferase activity"/>
    <property type="evidence" value="ECO:0007669"/>
    <property type="project" value="InterPro"/>
</dbReference>
<feature type="domain" description="Polymerase nucleotidyl transferase" evidence="1">
    <location>
        <begin position="49"/>
        <end position="81"/>
    </location>
</feature>
<gene>
    <name evidence="2" type="ORF">H8D96_09260</name>
</gene>
<proteinExistence type="predicted"/>
<organism evidence="2 3">
    <name type="scientific">Candidatus Desulfatibia vada</name>
    <dbReference type="NCBI Taxonomy" id="2841696"/>
    <lineage>
        <taxon>Bacteria</taxon>
        <taxon>Pseudomonadati</taxon>
        <taxon>Thermodesulfobacteriota</taxon>
        <taxon>Desulfobacteria</taxon>
        <taxon>Desulfobacterales</taxon>
        <taxon>Desulfobacterales incertae sedis</taxon>
        <taxon>Candidatus Desulfatibia</taxon>
    </lineage>
</organism>
<dbReference type="Gene3D" id="3.30.460.10">
    <property type="entry name" value="Beta Polymerase, domain 2"/>
    <property type="match status" value="1"/>
</dbReference>
<name>A0A8J6TM41_9BACT</name>
<dbReference type="EMBL" id="JACNIG010000205">
    <property type="protein sequence ID" value="MBC8432096.1"/>
    <property type="molecule type" value="Genomic_DNA"/>
</dbReference>
<evidence type="ECO:0000259" key="1">
    <source>
        <dbReference type="Pfam" id="PF01909"/>
    </source>
</evidence>
<dbReference type="InterPro" id="IPR002934">
    <property type="entry name" value="Polymerase_NTP_transf_dom"/>
</dbReference>
<dbReference type="CDD" id="cd05403">
    <property type="entry name" value="NT_KNTase_like"/>
    <property type="match status" value="1"/>
</dbReference>
<sequence>MTTALEMKPEEWRKFKPGKKIATSVAQTKYLEERRAKGIELAKKASFLLRQQYGAKRVVVFGSLARSKTFGPWSDIDLAAWGIEPDKFFSAVAAVTGLSPDFKIDLVEPDSCSEAMRDSIQKHGIEI</sequence>
<dbReference type="PIRSF" id="PIRSF020217">
    <property type="entry name" value="UCP020217"/>
    <property type="match status" value="1"/>
</dbReference>
<dbReference type="InterPro" id="IPR043519">
    <property type="entry name" value="NT_sf"/>
</dbReference>
<evidence type="ECO:0000313" key="2">
    <source>
        <dbReference type="EMBL" id="MBC8432096.1"/>
    </source>
</evidence>